<gene>
    <name evidence="8" type="ORF">DQG23_37570</name>
</gene>
<feature type="domain" description="FAD/NAD(P)-binding" evidence="7">
    <location>
        <begin position="137"/>
        <end position="424"/>
    </location>
</feature>
<dbReference type="PROSITE" id="PS51354">
    <property type="entry name" value="GLUTAREDOXIN_2"/>
    <property type="match status" value="1"/>
</dbReference>
<dbReference type="InterPro" id="IPR050097">
    <property type="entry name" value="Ferredoxin-NADP_redctase_2"/>
</dbReference>
<keyword evidence="4" id="KW-0560">Oxidoreductase</keyword>
<sequence length="446" mass="48292">MTAPVIVYTSVGCPRCHEVKRQLKEWNVAYEERNVTESEEYFKELQSNRIFGTPATFIGSKVVLGYQEAKLQQALEAIGAFGSANESSAPQAADAASADSEAAKAEEATGAVSDTGSSEEKDELFQPVDESILSRVYDFVVIGGGPAGASAAVYASRGRLDTLVIDKAPTAGTLATTHKIANYPGVRGELTGLELLKEMQWQAKDFGTTFVQTNVLGVDFSDPAVKKLQVPEGTIQARTVFIAVGAKAPSSSIIGENEFVGRGVSYCSTCDAAFFQDRTVVVAGDNDEALQEAEALAKFCREVKVLMPTAIVRGEYDLERLEAKPNVTIYKKYRVKQINGDHSVNEVVIQDDKRQEQVWSIDGVFLYLSGLKPGTSFLKDAVRLDEEGYVRVDDQLRTSVAGVYAGGDSRRTIVKQAVISAADGCIAALGAERHIHHRENIRAQYA</sequence>
<organism evidence="8 9">
    <name type="scientific">Paenibacillus contaminans</name>
    <dbReference type="NCBI Taxonomy" id="450362"/>
    <lineage>
        <taxon>Bacteria</taxon>
        <taxon>Bacillati</taxon>
        <taxon>Bacillota</taxon>
        <taxon>Bacilli</taxon>
        <taxon>Bacillales</taxon>
        <taxon>Paenibacillaceae</taxon>
        <taxon>Paenibacillus</taxon>
    </lineage>
</organism>
<dbReference type="Gene3D" id="3.40.30.10">
    <property type="entry name" value="Glutaredoxin"/>
    <property type="match status" value="1"/>
</dbReference>
<dbReference type="InterPro" id="IPR023753">
    <property type="entry name" value="FAD/NAD-binding_dom"/>
</dbReference>
<dbReference type="CDD" id="cd02976">
    <property type="entry name" value="NrdH"/>
    <property type="match status" value="1"/>
</dbReference>
<evidence type="ECO:0000256" key="4">
    <source>
        <dbReference type="ARBA" id="ARBA00023002"/>
    </source>
</evidence>
<dbReference type="EMBL" id="QMFB01000042">
    <property type="protein sequence ID" value="RAV10592.1"/>
    <property type="molecule type" value="Genomic_DNA"/>
</dbReference>
<comment type="cofactor">
    <cofactor evidence="1">
        <name>FAD</name>
        <dbReference type="ChEBI" id="CHEBI:57692"/>
    </cofactor>
</comment>
<dbReference type="InterPro" id="IPR036188">
    <property type="entry name" value="FAD/NAD-bd_sf"/>
</dbReference>
<dbReference type="OrthoDB" id="9806179at2"/>
<comment type="subunit">
    <text evidence="2">Homodimer.</text>
</comment>
<feature type="compositionally biased region" description="Low complexity" evidence="5">
    <location>
        <begin position="90"/>
        <end position="100"/>
    </location>
</feature>
<dbReference type="InterPro" id="IPR036249">
    <property type="entry name" value="Thioredoxin-like_sf"/>
</dbReference>
<protein>
    <submittedName>
        <fullName evidence="8">Pyridine nucleotide-disulfide oxidoreductase</fullName>
    </submittedName>
</protein>
<reference evidence="8 9" key="1">
    <citation type="journal article" date="2009" name="Int. J. Syst. Evol. Microbiol.">
        <title>Paenibacillus contaminans sp. nov., isolated from a contaminated laboratory plate.</title>
        <authorList>
            <person name="Chou J.H."/>
            <person name="Lee J.H."/>
            <person name="Lin M.C."/>
            <person name="Chang P.S."/>
            <person name="Arun A.B."/>
            <person name="Young C.C."/>
            <person name="Chen W.M."/>
        </authorList>
    </citation>
    <scope>NUCLEOTIDE SEQUENCE [LARGE SCALE GENOMIC DNA]</scope>
    <source>
        <strain evidence="8 9">CKOBP-6</strain>
    </source>
</reference>
<dbReference type="AlphaFoldDB" id="A0A329LTX4"/>
<feature type="domain" description="Glutaredoxin" evidence="6">
    <location>
        <begin position="5"/>
        <end position="63"/>
    </location>
</feature>
<dbReference type="SUPFAM" id="SSF52833">
    <property type="entry name" value="Thioredoxin-like"/>
    <property type="match status" value="1"/>
</dbReference>
<name>A0A329LTX4_9BACL</name>
<evidence type="ECO:0000256" key="2">
    <source>
        <dbReference type="ARBA" id="ARBA00011738"/>
    </source>
</evidence>
<evidence type="ECO:0000313" key="9">
    <source>
        <dbReference type="Proteomes" id="UP000250369"/>
    </source>
</evidence>
<evidence type="ECO:0000256" key="1">
    <source>
        <dbReference type="ARBA" id="ARBA00001974"/>
    </source>
</evidence>
<feature type="region of interest" description="Disordered" evidence="5">
    <location>
        <begin position="90"/>
        <end position="124"/>
    </location>
</feature>
<dbReference type="PRINTS" id="PR00469">
    <property type="entry name" value="PNDRDTASEII"/>
</dbReference>
<dbReference type="Pfam" id="PF00462">
    <property type="entry name" value="Glutaredoxin"/>
    <property type="match status" value="1"/>
</dbReference>
<accession>A0A329LTX4</accession>
<evidence type="ECO:0000259" key="7">
    <source>
        <dbReference type="Pfam" id="PF07992"/>
    </source>
</evidence>
<comment type="caution">
    <text evidence="8">The sequence shown here is derived from an EMBL/GenBank/DDBJ whole genome shotgun (WGS) entry which is preliminary data.</text>
</comment>
<evidence type="ECO:0000256" key="3">
    <source>
        <dbReference type="ARBA" id="ARBA00022630"/>
    </source>
</evidence>
<keyword evidence="3" id="KW-0285">Flavoprotein</keyword>
<dbReference type="Pfam" id="PF07992">
    <property type="entry name" value="Pyr_redox_2"/>
    <property type="match status" value="1"/>
</dbReference>
<dbReference type="Gene3D" id="3.50.50.60">
    <property type="entry name" value="FAD/NAD(P)-binding domain"/>
    <property type="match status" value="2"/>
</dbReference>
<evidence type="ECO:0000256" key="5">
    <source>
        <dbReference type="SAM" id="MobiDB-lite"/>
    </source>
</evidence>
<evidence type="ECO:0000259" key="6">
    <source>
        <dbReference type="Pfam" id="PF00462"/>
    </source>
</evidence>
<dbReference type="Proteomes" id="UP000250369">
    <property type="component" value="Unassembled WGS sequence"/>
</dbReference>
<dbReference type="GO" id="GO:0016491">
    <property type="term" value="F:oxidoreductase activity"/>
    <property type="evidence" value="ECO:0007669"/>
    <property type="project" value="UniProtKB-KW"/>
</dbReference>
<keyword evidence="9" id="KW-1185">Reference proteome</keyword>
<dbReference type="RefSeq" id="WP_113036178.1">
    <property type="nucleotide sequence ID" value="NZ_QMFB01000042.1"/>
</dbReference>
<evidence type="ECO:0000313" key="8">
    <source>
        <dbReference type="EMBL" id="RAV10592.1"/>
    </source>
</evidence>
<dbReference type="InterPro" id="IPR002109">
    <property type="entry name" value="Glutaredoxin"/>
</dbReference>
<dbReference type="SUPFAM" id="SSF51905">
    <property type="entry name" value="FAD/NAD(P)-binding domain"/>
    <property type="match status" value="1"/>
</dbReference>
<dbReference type="PANTHER" id="PTHR48105">
    <property type="entry name" value="THIOREDOXIN REDUCTASE 1-RELATED-RELATED"/>
    <property type="match status" value="1"/>
</dbReference>
<dbReference type="PRINTS" id="PR00368">
    <property type="entry name" value="FADPNR"/>
</dbReference>
<proteinExistence type="predicted"/>